<evidence type="ECO:0000256" key="1">
    <source>
        <dbReference type="SAM" id="MobiDB-lite"/>
    </source>
</evidence>
<dbReference type="Proteomes" id="UP000789405">
    <property type="component" value="Unassembled WGS sequence"/>
</dbReference>
<feature type="region of interest" description="Disordered" evidence="1">
    <location>
        <begin position="80"/>
        <end position="103"/>
    </location>
</feature>
<evidence type="ECO:0000313" key="3">
    <source>
        <dbReference type="Proteomes" id="UP000789405"/>
    </source>
</evidence>
<dbReference type="EMBL" id="CAJVPY010003114">
    <property type="protein sequence ID" value="CAG8581925.1"/>
    <property type="molecule type" value="Genomic_DNA"/>
</dbReference>
<dbReference type="AlphaFoldDB" id="A0A9N9BYX1"/>
<sequence length="127" mass="14200">KKEQGLIQEISAGDSQDGAFPSTQDHVTEILLTQNSNQVSENHVSDITILSVSRISDTNANDNKPQSLITALSDDELENFSDDDEFTNDNEEDGSFCSFSDDDDEGYYYDLNTSETYTKSNRSIYAY</sequence>
<organism evidence="2 3">
    <name type="scientific">Dentiscutata erythropus</name>
    <dbReference type="NCBI Taxonomy" id="1348616"/>
    <lineage>
        <taxon>Eukaryota</taxon>
        <taxon>Fungi</taxon>
        <taxon>Fungi incertae sedis</taxon>
        <taxon>Mucoromycota</taxon>
        <taxon>Glomeromycotina</taxon>
        <taxon>Glomeromycetes</taxon>
        <taxon>Diversisporales</taxon>
        <taxon>Gigasporaceae</taxon>
        <taxon>Dentiscutata</taxon>
    </lineage>
</organism>
<name>A0A9N9BYX1_9GLOM</name>
<protein>
    <submittedName>
        <fullName evidence="2">16464_t:CDS:1</fullName>
    </submittedName>
</protein>
<gene>
    <name evidence="2" type="ORF">DERYTH_LOCUS6733</name>
</gene>
<feature type="non-terminal residue" evidence="2">
    <location>
        <position position="127"/>
    </location>
</feature>
<keyword evidence="3" id="KW-1185">Reference proteome</keyword>
<accession>A0A9N9BYX1</accession>
<feature type="region of interest" description="Disordered" evidence="1">
    <location>
        <begin position="1"/>
        <end position="22"/>
    </location>
</feature>
<evidence type="ECO:0000313" key="2">
    <source>
        <dbReference type="EMBL" id="CAG8581925.1"/>
    </source>
</evidence>
<comment type="caution">
    <text evidence="2">The sequence shown here is derived from an EMBL/GenBank/DDBJ whole genome shotgun (WGS) entry which is preliminary data.</text>
</comment>
<reference evidence="2" key="1">
    <citation type="submission" date="2021-06" db="EMBL/GenBank/DDBJ databases">
        <authorList>
            <person name="Kallberg Y."/>
            <person name="Tangrot J."/>
            <person name="Rosling A."/>
        </authorList>
    </citation>
    <scope>NUCLEOTIDE SEQUENCE</scope>
    <source>
        <strain evidence="2">MA453B</strain>
    </source>
</reference>
<dbReference type="OrthoDB" id="2445103at2759"/>
<proteinExistence type="predicted"/>